<evidence type="ECO:0000256" key="1">
    <source>
        <dbReference type="ARBA" id="ARBA00004651"/>
    </source>
</evidence>
<feature type="transmembrane region" description="Helical" evidence="7">
    <location>
        <begin position="77"/>
        <end position="96"/>
    </location>
</feature>
<evidence type="ECO:0000256" key="7">
    <source>
        <dbReference type="RuleBase" id="RU363032"/>
    </source>
</evidence>
<dbReference type="Proteomes" id="UP001500339">
    <property type="component" value="Unassembled WGS sequence"/>
</dbReference>
<keyword evidence="4 7" id="KW-0812">Transmembrane</keyword>
<evidence type="ECO:0000256" key="4">
    <source>
        <dbReference type="ARBA" id="ARBA00022692"/>
    </source>
</evidence>
<feature type="transmembrane region" description="Helical" evidence="7">
    <location>
        <begin position="157"/>
        <end position="181"/>
    </location>
</feature>
<keyword evidence="5 7" id="KW-1133">Transmembrane helix</keyword>
<feature type="transmembrane region" description="Helical" evidence="7">
    <location>
        <begin position="108"/>
        <end position="128"/>
    </location>
</feature>
<dbReference type="Gene3D" id="1.10.3720.10">
    <property type="entry name" value="MetI-like"/>
    <property type="match status" value="1"/>
</dbReference>
<reference evidence="9 10" key="1">
    <citation type="journal article" date="2019" name="Int. J. Syst. Evol. Microbiol.">
        <title>The Global Catalogue of Microorganisms (GCM) 10K type strain sequencing project: providing services to taxonomists for standard genome sequencing and annotation.</title>
        <authorList>
            <consortium name="The Broad Institute Genomics Platform"/>
            <consortium name="The Broad Institute Genome Sequencing Center for Infectious Disease"/>
            <person name="Wu L."/>
            <person name="Ma J."/>
        </authorList>
    </citation>
    <scope>NUCLEOTIDE SEQUENCE [LARGE SCALE GENOMIC DNA]</scope>
    <source>
        <strain evidence="9 10">JCM 1405</strain>
    </source>
</reference>
<comment type="subcellular location">
    <subcellularLocation>
        <location evidence="1 7">Cell membrane</location>
        <topology evidence="1 7">Multi-pass membrane protein</topology>
    </subcellularLocation>
</comment>
<proteinExistence type="inferred from homology"/>
<comment type="similarity">
    <text evidence="7">Belongs to the binding-protein-dependent transport system permease family.</text>
</comment>
<evidence type="ECO:0000256" key="2">
    <source>
        <dbReference type="ARBA" id="ARBA00022448"/>
    </source>
</evidence>
<dbReference type="CDD" id="cd06261">
    <property type="entry name" value="TM_PBP2"/>
    <property type="match status" value="1"/>
</dbReference>
<dbReference type="RefSeq" id="WP_343769842.1">
    <property type="nucleotide sequence ID" value="NZ_BAAACF010000002.1"/>
</dbReference>
<feature type="domain" description="ABC transmembrane type-1" evidence="8">
    <location>
        <begin position="71"/>
        <end position="289"/>
    </location>
</feature>
<feature type="transmembrane region" description="Helical" evidence="7">
    <location>
        <begin position="270"/>
        <end position="293"/>
    </location>
</feature>
<dbReference type="EMBL" id="BAAACF010000002">
    <property type="protein sequence ID" value="GAA0726463.1"/>
    <property type="molecule type" value="Genomic_DNA"/>
</dbReference>
<dbReference type="PANTHER" id="PTHR30193:SF37">
    <property type="entry name" value="INNER MEMBRANE ABC TRANSPORTER PERMEASE PROTEIN YCJO"/>
    <property type="match status" value="1"/>
</dbReference>
<organism evidence="9 10">
    <name type="scientific">Clostridium malenominatum</name>
    <dbReference type="NCBI Taxonomy" id="1539"/>
    <lineage>
        <taxon>Bacteria</taxon>
        <taxon>Bacillati</taxon>
        <taxon>Bacillota</taxon>
        <taxon>Clostridia</taxon>
        <taxon>Eubacteriales</taxon>
        <taxon>Clostridiaceae</taxon>
        <taxon>Clostridium</taxon>
    </lineage>
</organism>
<name>A0ABN1J256_9CLOT</name>
<evidence type="ECO:0000256" key="5">
    <source>
        <dbReference type="ARBA" id="ARBA00022989"/>
    </source>
</evidence>
<accession>A0ABN1J256</accession>
<dbReference type="InterPro" id="IPR035906">
    <property type="entry name" value="MetI-like_sf"/>
</dbReference>
<evidence type="ECO:0000256" key="3">
    <source>
        <dbReference type="ARBA" id="ARBA00022475"/>
    </source>
</evidence>
<keyword evidence="3" id="KW-1003">Cell membrane</keyword>
<dbReference type="PROSITE" id="PS50928">
    <property type="entry name" value="ABC_TM1"/>
    <property type="match status" value="1"/>
</dbReference>
<sequence length="299" mass="33797">MKLTVKGRQAMWAYIFISLPLLFFILIRIAPTLFAFNISLHQWDMLSQERPFVFLDNFKILFKDKIFIKAMSNTVKYVFVGVPIQLAISLSIALLINKLTKGASIFRTIYFLPYVTSTVAVAWVWRWMFMKQGGVINKLIISFGGIAQPFLDSTQQAIYVIIANVIWQSIGFNTIIFIAGLKQIPQTFYEASSIDGASHWTQFWKITLPLLNSTVIYLVVMGTIQTLQVFTQVFNITGGGQGNPGGPVNSTLSLVLYIYQLAFTNYKMGLASAATVILFIIIILITIIQLKFLTKKIEY</sequence>
<gene>
    <name evidence="9" type="ORF">GCM10008905_23090</name>
</gene>
<protein>
    <submittedName>
        <fullName evidence="9">Sugar ABC transporter permease</fullName>
    </submittedName>
</protein>
<comment type="caution">
    <text evidence="9">The sequence shown here is derived from an EMBL/GenBank/DDBJ whole genome shotgun (WGS) entry which is preliminary data.</text>
</comment>
<dbReference type="SUPFAM" id="SSF161098">
    <property type="entry name" value="MetI-like"/>
    <property type="match status" value="1"/>
</dbReference>
<feature type="transmembrane region" description="Helical" evidence="7">
    <location>
        <begin position="12"/>
        <end position="36"/>
    </location>
</feature>
<feature type="transmembrane region" description="Helical" evidence="7">
    <location>
        <begin position="202"/>
        <end position="224"/>
    </location>
</feature>
<evidence type="ECO:0000259" key="8">
    <source>
        <dbReference type="PROSITE" id="PS50928"/>
    </source>
</evidence>
<dbReference type="Pfam" id="PF00528">
    <property type="entry name" value="BPD_transp_1"/>
    <property type="match status" value="1"/>
</dbReference>
<dbReference type="InterPro" id="IPR000515">
    <property type="entry name" value="MetI-like"/>
</dbReference>
<keyword evidence="10" id="KW-1185">Reference proteome</keyword>
<dbReference type="PANTHER" id="PTHR30193">
    <property type="entry name" value="ABC TRANSPORTER PERMEASE PROTEIN"/>
    <property type="match status" value="1"/>
</dbReference>
<evidence type="ECO:0000256" key="6">
    <source>
        <dbReference type="ARBA" id="ARBA00023136"/>
    </source>
</evidence>
<evidence type="ECO:0000313" key="10">
    <source>
        <dbReference type="Proteomes" id="UP001500339"/>
    </source>
</evidence>
<keyword evidence="6 7" id="KW-0472">Membrane</keyword>
<keyword evidence="2 7" id="KW-0813">Transport</keyword>
<evidence type="ECO:0000313" key="9">
    <source>
        <dbReference type="EMBL" id="GAA0726463.1"/>
    </source>
</evidence>
<dbReference type="InterPro" id="IPR051393">
    <property type="entry name" value="ABC_transporter_permease"/>
</dbReference>